<gene>
    <name evidence="2" type="ORF">GTP77_12905</name>
</gene>
<dbReference type="Pfam" id="PF14534">
    <property type="entry name" value="DUF4440"/>
    <property type="match status" value="1"/>
</dbReference>
<dbReference type="RefSeq" id="WP_161072560.1">
    <property type="nucleotide sequence ID" value="NZ_CP086370.1"/>
</dbReference>
<organism evidence="2 3">
    <name type="scientific">Pseudoduganella aquatica</name>
    <dbReference type="NCBI Taxonomy" id="2660641"/>
    <lineage>
        <taxon>Bacteria</taxon>
        <taxon>Pseudomonadati</taxon>
        <taxon>Pseudomonadota</taxon>
        <taxon>Betaproteobacteria</taxon>
        <taxon>Burkholderiales</taxon>
        <taxon>Oxalobacteraceae</taxon>
        <taxon>Telluria group</taxon>
        <taxon>Pseudoduganella</taxon>
    </lineage>
</organism>
<sequence length="130" mass="14157">MSDELAIRRVIAAWMEATRAGDVEKVLKLMTPDAVFLVAGQPPMHGRDGFGAGLRALLATHRIESDSTVDEVEVCGDMAWCRTTLEVRVLPLAEGGKAMRRAGHTLSIFRRNSEGAWQLARDANMLAPVA</sequence>
<dbReference type="InterPro" id="IPR011944">
    <property type="entry name" value="Steroid_delta5-4_isomerase"/>
</dbReference>
<keyword evidence="3" id="KW-1185">Reference proteome</keyword>
<evidence type="ECO:0000313" key="3">
    <source>
        <dbReference type="Proteomes" id="UP000450676"/>
    </source>
</evidence>
<evidence type="ECO:0000313" key="2">
    <source>
        <dbReference type="EMBL" id="MYN08233.1"/>
    </source>
</evidence>
<proteinExistence type="predicted"/>
<dbReference type="AlphaFoldDB" id="A0A7X4KMK3"/>
<dbReference type="InterPro" id="IPR027843">
    <property type="entry name" value="DUF4440"/>
</dbReference>
<evidence type="ECO:0000259" key="1">
    <source>
        <dbReference type="Pfam" id="PF14534"/>
    </source>
</evidence>
<dbReference type="InterPro" id="IPR032710">
    <property type="entry name" value="NTF2-like_dom_sf"/>
</dbReference>
<dbReference type="NCBIfam" id="TIGR02246">
    <property type="entry name" value="SgcJ/EcaC family oxidoreductase"/>
    <property type="match status" value="1"/>
</dbReference>
<accession>A0A7X4KMK3</accession>
<feature type="domain" description="DUF4440" evidence="1">
    <location>
        <begin position="7"/>
        <end position="119"/>
    </location>
</feature>
<name>A0A7X4KMK3_9BURK</name>
<dbReference type="Proteomes" id="UP000450676">
    <property type="component" value="Unassembled WGS sequence"/>
</dbReference>
<dbReference type="SUPFAM" id="SSF54427">
    <property type="entry name" value="NTF2-like"/>
    <property type="match status" value="1"/>
</dbReference>
<reference evidence="2 3" key="1">
    <citation type="submission" date="2019-12" db="EMBL/GenBank/DDBJ databases">
        <title>Novel species isolated from a subtropical stream in China.</title>
        <authorList>
            <person name="Lu H."/>
        </authorList>
    </citation>
    <scope>NUCLEOTIDE SEQUENCE [LARGE SCALE GENOMIC DNA]</scope>
    <source>
        <strain evidence="2 3">FT127W</strain>
    </source>
</reference>
<dbReference type="Gene3D" id="3.10.450.50">
    <property type="match status" value="1"/>
</dbReference>
<comment type="caution">
    <text evidence="2">The sequence shown here is derived from an EMBL/GenBank/DDBJ whole genome shotgun (WGS) entry which is preliminary data.</text>
</comment>
<dbReference type="EMBL" id="WWCU01000012">
    <property type="protein sequence ID" value="MYN08233.1"/>
    <property type="molecule type" value="Genomic_DNA"/>
</dbReference>
<protein>
    <submittedName>
        <fullName evidence="2">SgcJ/EcaC family oxidoreductase</fullName>
    </submittedName>
</protein>